<organism evidence="1 2">
    <name type="scientific">Lachnoanaerobaculum saburreum</name>
    <dbReference type="NCBI Taxonomy" id="467210"/>
    <lineage>
        <taxon>Bacteria</taxon>
        <taxon>Bacillati</taxon>
        <taxon>Bacillota</taxon>
        <taxon>Clostridia</taxon>
        <taxon>Lachnospirales</taxon>
        <taxon>Lachnospiraceae</taxon>
        <taxon>Lachnoanaerobaculum</taxon>
    </lineage>
</organism>
<dbReference type="InterPro" id="IPR013321">
    <property type="entry name" value="Arc_rbn_hlx_hlx"/>
</dbReference>
<dbReference type="AlphaFoldDB" id="A0A133ZET1"/>
<dbReference type="EMBL" id="LSDA01000137">
    <property type="protein sequence ID" value="KXB53944.1"/>
    <property type="molecule type" value="Genomic_DNA"/>
</dbReference>
<dbReference type="NCBIfam" id="TIGR02384">
    <property type="entry name" value="RelB_DinJ"/>
    <property type="match status" value="1"/>
</dbReference>
<proteinExistence type="predicted"/>
<dbReference type="OrthoDB" id="9804867at2"/>
<dbReference type="Pfam" id="PF04221">
    <property type="entry name" value="RelB"/>
    <property type="match status" value="1"/>
</dbReference>
<gene>
    <name evidence="1" type="ORF">HMPREF1866_02458</name>
</gene>
<accession>A0A133ZET1</accession>
<protein>
    <submittedName>
        <fullName evidence="1">Addiction module antitoxin, RelB/DinJ family</fullName>
    </submittedName>
</protein>
<evidence type="ECO:0000313" key="1">
    <source>
        <dbReference type="EMBL" id="KXB53944.1"/>
    </source>
</evidence>
<dbReference type="RefSeq" id="WP_060932030.1">
    <property type="nucleotide sequence ID" value="NZ_KQ959847.1"/>
</dbReference>
<keyword evidence="2" id="KW-1185">Reference proteome</keyword>
<evidence type="ECO:0000313" key="2">
    <source>
        <dbReference type="Proteomes" id="UP000070394"/>
    </source>
</evidence>
<dbReference type="PATRIC" id="fig|467210.3.peg.2432"/>
<comment type="caution">
    <text evidence="1">The sequence shown here is derived from an EMBL/GenBank/DDBJ whole genome shotgun (WGS) entry which is preliminary data.</text>
</comment>
<reference evidence="2" key="1">
    <citation type="submission" date="2016-01" db="EMBL/GenBank/DDBJ databases">
        <authorList>
            <person name="Mitreva M."/>
            <person name="Pepin K.H."/>
            <person name="Mihindukulasuriya K.A."/>
            <person name="Fulton R."/>
            <person name="Fronick C."/>
            <person name="O'Laughlin M."/>
            <person name="Miner T."/>
            <person name="Herter B."/>
            <person name="Rosa B.A."/>
            <person name="Cordes M."/>
            <person name="Tomlinson C."/>
            <person name="Wollam A."/>
            <person name="Palsikar V.B."/>
            <person name="Mardis E.R."/>
            <person name="Wilson R.K."/>
        </authorList>
    </citation>
    <scope>NUCLEOTIDE SEQUENCE [LARGE SCALE GENOMIC DNA]</scope>
    <source>
        <strain evidence="2">DNF00896</strain>
    </source>
</reference>
<dbReference type="GO" id="GO:0006355">
    <property type="term" value="P:regulation of DNA-templated transcription"/>
    <property type="evidence" value="ECO:0007669"/>
    <property type="project" value="InterPro"/>
</dbReference>
<dbReference type="STRING" id="467210.HMPREF1866_02458"/>
<name>A0A133ZET1_9FIRM</name>
<dbReference type="Proteomes" id="UP000070394">
    <property type="component" value="Unassembled WGS sequence"/>
</dbReference>
<sequence length="85" mass="9427">MAQTVNVNFRMDEADKKKMESVCSELGLSMSAAFTIFAKKVGREHRIPFEVSVDPFYSESNVAHLRRGVAALNAGLGVEHDIIEE</sequence>
<dbReference type="Gene3D" id="1.10.1220.10">
    <property type="entry name" value="Met repressor-like"/>
    <property type="match status" value="1"/>
</dbReference>
<dbReference type="InterPro" id="IPR007337">
    <property type="entry name" value="RelB/DinJ"/>
</dbReference>